<dbReference type="AlphaFoldDB" id="A0AAV1L3X1"/>
<dbReference type="PANTHER" id="PTHR10773">
    <property type="entry name" value="DNA-DIRECTED RNA POLYMERASES I, II, AND III SUBUNIT RPABC2"/>
    <property type="match status" value="1"/>
</dbReference>
<feature type="region of interest" description="Disordered" evidence="1">
    <location>
        <begin position="128"/>
        <end position="217"/>
    </location>
</feature>
<dbReference type="PANTHER" id="PTHR10773:SF19">
    <property type="match status" value="1"/>
</dbReference>
<reference evidence="3 4" key="1">
    <citation type="submission" date="2023-11" db="EMBL/GenBank/DDBJ databases">
        <authorList>
            <person name="Hedman E."/>
            <person name="Englund M."/>
            <person name="Stromberg M."/>
            <person name="Nyberg Akerstrom W."/>
            <person name="Nylinder S."/>
            <person name="Jareborg N."/>
            <person name="Kallberg Y."/>
            <person name="Kronander E."/>
        </authorList>
    </citation>
    <scope>NUCLEOTIDE SEQUENCE [LARGE SCALE GENOMIC DNA]</scope>
</reference>
<name>A0AAV1L3X1_9NEOP</name>
<evidence type="ECO:0000256" key="1">
    <source>
        <dbReference type="SAM" id="MobiDB-lite"/>
    </source>
</evidence>
<protein>
    <recommendedName>
        <fullName evidence="2">DUF7869 domain-containing protein</fullName>
    </recommendedName>
</protein>
<dbReference type="EMBL" id="CAVLGL010000084">
    <property type="protein sequence ID" value="CAK1589668.1"/>
    <property type="molecule type" value="Genomic_DNA"/>
</dbReference>
<keyword evidence="4" id="KW-1185">Reference proteome</keyword>
<comment type="caution">
    <text evidence="3">The sequence shown here is derived from an EMBL/GenBank/DDBJ whole genome shotgun (WGS) entry which is preliminary data.</text>
</comment>
<sequence>MLLDGASVSFLGNTNALRPLGNSDALKLTASERVLVLVKTVISCLRTIFQNIEMADKFKESRAKKLLQLINNQNIENKENYDNNSKENPVITPIIENSGNNEIINENYSSECLVENATFEGWNDTEPVAHCSYNPPENKPTHANSANESFSEDDDDSVKDPNYKSRSSSTSSSFSIGSSSSSSSSSRSPSVSSKKTPVSTDRPLVSYGKNQIEPPPIQQCAQTNEDEVAENNTSLIVEQRKENIKKGKKRIARVDDWLANKAKKLRNTGQAYVSQSKTKKIVAARAMKQPCRDKCKMQCSSKIDDNQRRKIFSKYWELGDITLQRNFINSCTKPIMPAIRFSGKQIPRGYNNAFYFIINNEQIRVCKKFFMATLDVNDRVIRTVFRKRELGFVEIDKRGKHGHHKKVDESIKESVRQHINSIPRIESHYIRKNSSREFIDGGKCIADLHADYKNNCLEQGVSAANYEMYAKIFNQEFNISFFIPKKDRCELCVSFENADESGKEKLSEKYWSHLDEKEWSRIEKENDKVKASTDYIVAVYDLQAVLQSPKGDVSIFYYKSKLNNLNFTISELGSDHTECYLWHEGEANRGADEIGSCVLKFIDKVMASYSGSGIEFVFFSDNCCGQQKNKFIFSMYTFALMKHSNIKSITHKYLITGHTQNEGDAAHSTIEKAIKKNLRSGPIYVPSQYAQIIRNARKKGNPYNVNEMCYKDFFSMKCLADDIGFNAKNLKTAEIKVLKMIQGEPTKVFIKHSYKDSDFQEIQITRKQLKAQDIQIKPAYRCKPKIKENKKKDLISLVNSNHIPNFYASFYNSL</sequence>
<feature type="compositionally biased region" description="Low complexity" evidence="1">
    <location>
        <begin position="165"/>
        <end position="199"/>
    </location>
</feature>
<dbReference type="InterPro" id="IPR057191">
    <property type="entry name" value="DUF7869"/>
</dbReference>
<feature type="domain" description="DUF7869" evidence="2">
    <location>
        <begin position="619"/>
        <end position="677"/>
    </location>
</feature>
<gene>
    <name evidence="3" type="ORF">PARMNEM_LOCUS10128</name>
</gene>
<accession>A0AAV1L3X1</accession>
<dbReference type="Pfam" id="PF25273">
    <property type="entry name" value="DUF7869"/>
    <property type="match status" value="1"/>
</dbReference>
<organism evidence="3 4">
    <name type="scientific">Parnassius mnemosyne</name>
    <name type="common">clouded apollo</name>
    <dbReference type="NCBI Taxonomy" id="213953"/>
    <lineage>
        <taxon>Eukaryota</taxon>
        <taxon>Metazoa</taxon>
        <taxon>Ecdysozoa</taxon>
        <taxon>Arthropoda</taxon>
        <taxon>Hexapoda</taxon>
        <taxon>Insecta</taxon>
        <taxon>Pterygota</taxon>
        <taxon>Neoptera</taxon>
        <taxon>Endopterygota</taxon>
        <taxon>Lepidoptera</taxon>
        <taxon>Glossata</taxon>
        <taxon>Ditrysia</taxon>
        <taxon>Papilionoidea</taxon>
        <taxon>Papilionidae</taxon>
        <taxon>Parnassiinae</taxon>
        <taxon>Parnassini</taxon>
        <taxon>Parnassius</taxon>
        <taxon>Driopa</taxon>
    </lineage>
</organism>
<proteinExistence type="predicted"/>
<evidence type="ECO:0000313" key="3">
    <source>
        <dbReference type="EMBL" id="CAK1589668.1"/>
    </source>
</evidence>
<evidence type="ECO:0000313" key="4">
    <source>
        <dbReference type="Proteomes" id="UP001314205"/>
    </source>
</evidence>
<dbReference type="Proteomes" id="UP001314205">
    <property type="component" value="Unassembled WGS sequence"/>
</dbReference>
<evidence type="ECO:0000259" key="2">
    <source>
        <dbReference type="Pfam" id="PF25273"/>
    </source>
</evidence>